<comment type="cofactor">
    <cofactor evidence="1">
        <name>a divalent metal cation</name>
        <dbReference type="ChEBI" id="CHEBI:60240"/>
    </cofactor>
</comment>
<dbReference type="Pfam" id="PF13359">
    <property type="entry name" value="DDE_Tnp_4"/>
    <property type="match status" value="1"/>
</dbReference>
<dbReference type="AlphaFoldDB" id="K1PP26"/>
<protein>
    <submittedName>
        <fullName evidence="3">Uncharacterized protein</fullName>
    </submittedName>
</protein>
<dbReference type="GO" id="GO:0046872">
    <property type="term" value="F:metal ion binding"/>
    <property type="evidence" value="ECO:0007669"/>
    <property type="project" value="UniProtKB-KW"/>
</dbReference>
<dbReference type="InterPro" id="IPR027806">
    <property type="entry name" value="HARBI1_dom"/>
</dbReference>
<evidence type="ECO:0000256" key="1">
    <source>
        <dbReference type="ARBA" id="ARBA00001968"/>
    </source>
</evidence>
<organism evidence="3">
    <name type="scientific">Magallana gigas</name>
    <name type="common">Pacific oyster</name>
    <name type="synonym">Crassostrea gigas</name>
    <dbReference type="NCBI Taxonomy" id="29159"/>
    <lineage>
        <taxon>Eukaryota</taxon>
        <taxon>Metazoa</taxon>
        <taxon>Spiralia</taxon>
        <taxon>Lophotrochozoa</taxon>
        <taxon>Mollusca</taxon>
        <taxon>Bivalvia</taxon>
        <taxon>Autobranchia</taxon>
        <taxon>Pteriomorphia</taxon>
        <taxon>Ostreida</taxon>
        <taxon>Ostreoidea</taxon>
        <taxon>Ostreidae</taxon>
        <taxon>Magallana</taxon>
    </lineage>
</organism>
<sequence>MVVTTSGYIVSVQGPYLSDSKNNDAGILNHMIKKNAEEMRSWLNDGDTFIVDRGFRDSADVLSDIGIRMEMPCFLRGTKQHTTEESNSSRLITKVRWVVESANGRIKRWKYLDRTVSNTQIPFIGDYVRIAAALSNKYCPPLSSGAAEDDQAIASKMLYLSQKGNELRELVENEGWDRRSSLWKAMDADDVATDFPILTEEEIRNITLGTYQVKMAKAYSHEHLQEDGAYDILIAEDVQNIIGAKIQSRHVSAKKYQCWIHHREGAILSWYCKCKAGSRVVGCCAHITSVLWYLAYARHQSTPVKGVRNWADHLDIAARVVDESDSGSESPTEE</sequence>
<dbReference type="EMBL" id="JH818992">
    <property type="protein sequence ID" value="EKC25862.1"/>
    <property type="molecule type" value="Genomic_DNA"/>
</dbReference>
<name>K1PP26_MAGGI</name>
<keyword evidence="2" id="KW-0479">Metal-binding</keyword>
<evidence type="ECO:0000256" key="2">
    <source>
        <dbReference type="ARBA" id="ARBA00022723"/>
    </source>
</evidence>
<dbReference type="InParanoid" id="K1PP26"/>
<accession>K1PP26</accession>
<dbReference type="PANTHER" id="PTHR23080">
    <property type="entry name" value="THAP DOMAIN PROTEIN"/>
    <property type="match status" value="1"/>
</dbReference>
<reference evidence="3" key="1">
    <citation type="journal article" date="2012" name="Nature">
        <title>The oyster genome reveals stress adaptation and complexity of shell formation.</title>
        <authorList>
            <person name="Zhang G."/>
            <person name="Fang X."/>
            <person name="Guo X."/>
            <person name="Li L."/>
            <person name="Luo R."/>
            <person name="Xu F."/>
            <person name="Yang P."/>
            <person name="Zhang L."/>
            <person name="Wang X."/>
            <person name="Qi H."/>
            <person name="Xiong Z."/>
            <person name="Que H."/>
            <person name="Xie Y."/>
            <person name="Holland P.W."/>
            <person name="Paps J."/>
            <person name="Zhu Y."/>
            <person name="Wu F."/>
            <person name="Chen Y."/>
            <person name="Wang J."/>
            <person name="Peng C."/>
            <person name="Meng J."/>
            <person name="Yang L."/>
            <person name="Liu J."/>
            <person name="Wen B."/>
            <person name="Zhang N."/>
            <person name="Huang Z."/>
            <person name="Zhu Q."/>
            <person name="Feng Y."/>
            <person name="Mount A."/>
            <person name="Hedgecock D."/>
            <person name="Xu Z."/>
            <person name="Liu Y."/>
            <person name="Domazet-Loso T."/>
            <person name="Du Y."/>
            <person name="Sun X."/>
            <person name="Zhang S."/>
            <person name="Liu B."/>
            <person name="Cheng P."/>
            <person name="Jiang X."/>
            <person name="Li J."/>
            <person name="Fan D."/>
            <person name="Wang W."/>
            <person name="Fu W."/>
            <person name="Wang T."/>
            <person name="Wang B."/>
            <person name="Zhang J."/>
            <person name="Peng Z."/>
            <person name="Li Y."/>
            <person name="Li N."/>
            <person name="Wang J."/>
            <person name="Chen M."/>
            <person name="He Y."/>
            <person name="Tan F."/>
            <person name="Song X."/>
            <person name="Zheng Q."/>
            <person name="Huang R."/>
            <person name="Yang H."/>
            <person name="Du X."/>
            <person name="Chen L."/>
            <person name="Yang M."/>
            <person name="Gaffney P.M."/>
            <person name="Wang S."/>
            <person name="Luo L."/>
            <person name="She Z."/>
            <person name="Ming Y."/>
            <person name="Huang W."/>
            <person name="Zhang S."/>
            <person name="Huang B."/>
            <person name="Zhang Y."/>
            <person name="Qu T."/>
            <person name="Ni P."/>
            <person name="Miao G."/>
            <person name="Wang J."/>
            <person name="Wang Q."/>
            <person name="Steinberg C.E."/>
            <person name="Wang H."/>
            <person name="Li N."/>
            <person name="Qian L."/>
            <person name="Zhang G."/>
            <person name="Li Y."/>
            <person name="Yang H."/>
            <person name="Liu X."/>
            <person name="Wang J."/>
            <person name="Yin Y."/>
            <person name="Wang J."/>
        </authorList>
    </citation>
    <scope>NUCLEOTIDE SEQUENCE [LARGE SCALE GENOMIC DNA]</scope>
    <source>
        <strain evidence="3">05x7-T-G4-1.051#20</strain>
    </source>
</reference>
<gene>
    <name evidence="3" type="ORF">CGI_10005439</name>
</gene>
<dbReference type="HOGENOM" id="CLU_079996_0_0_1"/>
<evidence type="ECO:0000313" key="3">
    <source>
        <dbReference type="EMBL" id="EKC25862.1"/>
    </source>
</evidence>
<proteinExistence type="predicted"/>